<dbReference type="EMBL" id="VLKT01000019">
    <property type="protein sequence ID" value="TWI35313.1"/>
    <property type="molecule type" value="Genomic_DNA"/>
</dbReference>
<dbReference type="GO" id="GO:0071555">
    <property type="term" value="P:cell wall organization"/>
    <property type="evidence" value="ECO:0007669"/>
    <property type="project" value="InterPro"/>
</dbReference>
<accession>A0A562NT59</accession>
<organism evidence="3 4">
    <name type="scientific">Mesorhizobium tianshanense</name>
    <dbReference type="NCBI Taxonomy" id="39844"/>
    <lineage>
        <taxon>Bacteria</taxon>
        <taxon>Pseudomonadati</taxon>
        <taxon>Pseudomonadota</taxon>
        <taxon>Alphaproteobacteria</taxon>
        <taxon>Hyphomicrobiales</taxon>
        <taxon>Phyllobacteriaceae</taxon>
        <taxon>Mesorhizobium</taxon>
    </lineage>
</organism>
<sequence length="241" mass="25664">MRSLALIVACLAAILEFAGSSQAASLRVAPVVLDLRAPTAASTIRIWNDARRPINVQVRVLRWTQQNGEDTYEATNDVVASPPITTLRPGGENLVRIVRTSKRPVNGEESYRLVVDELPDPSRRVAGTVVLVVRHSIPVFFATTDASGASPSWSVQQRRGGYLVTVRNRGSMRLKISNLALSSGGKAVARREGLVGYALGNSTAKWFVPATGRGRLSGGSVAISADSEAGRFDATARLTGG</sequence>
<dbReference type="Pfam" id="PF00345">
    <property type="entry name" value="PapD_N"/>
    <property type="match status" value="1"/>
</dbReference>
<feature type="signal peptide" evidence="1">
    <location>
        <begin position="1"/>
        <end position="23"/>
    </location>
</feature>
<name>A0A562NT59_9HYPH</name>
<proteinExistence type="predicted"/>
<feature type="chain" id="PRO_5021755778" evidence="1">
    <location>
        <begin position="24"/>
        <end position="241"/>
    </location>
</feature>
<dbReference type="InterPro" id="IPR013783">
    <property type="entry name" value="Ig-like_fold"/>
</dbReference>
<evidence type="ECO:0000256" key="1">
    <source>
        <dbReference type="SAM" id="SignalP"/>
    </source>
</evidence>
<dbReference type="InterPro" id="IPR008962">
    <property type="entry name" value="PapD-like_sf"/>
</dbReference>
<dbReference type="InterPro" id="IPR016147">
    <property type="entry name" value="Pili_assmbl_chaperone_N"/>
</dbReference>
<evidence type="ECO:0000313" key="4">
    <source>
        <dbReference type="Proteomes" id="UP000317122"/>
    </source>
</evidence>
<dbReference type="PANTHER" id="PTHR30251:SF4">
    <property type="entry name" value="SLR1668 PROTEIN"/>
    <property type="match status" value="1"/>
</dbReference>
<dbReference type="SUPFAM" id="SSF49354">
    <property type="entry name" value="PapD-like"/>
    <property type="match status" value="1"/>
</dbReference>
<dbReference type="AlphaFoldDB" id="A0A562NT59"/>
<dbReference type="OrthoDB" id="511700at2"/>
<dbReference type="RefSeq" id="WP_145719056.1">
    <property type="nucleotide sequence ID" value="NZ_BSPF01000094.1"/>
</dbReference>
<protein>
    <submittedName>
        <fullName evidence="3">Fimbrial chaperone protein</fullName>
    </submittedName>
</protein>
<dbReference type="InterPro" id="IPR050643">
    <property type="entry name" value="Periplasmic_pilus_chap"/>
</dbReference>
<dbReference type="Proteomes" id="UP000317122">
    <property type="component" value="Unassembled WGS sequence"/>
</dbReference>
<evidence type="ECO:0000259" key="2">
    <source>
        <dbReference type="Pfam" id="PF00345"/>
    </source>
</evidence>
<feature type="domain" description="Pili assembly chaperone N-terminal" evidence="2">
    <location>
        <begin position="27"/>
        <end position="141"/>
    </location>
</feature>
<evidence type="ECO:0000313" key="3">
    <source>
        <dbReference type="EMBL" id="TWI35313.1"/>
    </source>
</evidence>
<dbReference type="Gene3D" id="2.60.40.10">
    <property type="entry name" value="Immunoglobulins"/>
    <property type="match status" value="1"/>
</dbReference>
<dbReference type="GO" id="GO:0030288">
    <property type="term" value="C:outer membrane-bounded periplasmic space"/>
    <property type="evidence" value="ECO:0007669"/>
    <property type="project" value="InterPro"/>
</dbReference>
<dbReference type="PANTHER" id="PTHR30251">
    <property type="entry name" value="PILUS ASSEMBLY CHAPERONE"/>
    <property type="match status" value="1"/>
</dbReference>
<keyword evidence="1" id="KW-0732">Signal</keyword>
<comment type="caution">
    <text evidence="3">The sequence shown here is derived from an EMBL/GenBank/DDBJ whole genome shotgun (WGS) entry which is preliminary data.</text>
</comment>
<reference evidence="3 4" key="1">
    <citation type="journal article" date="2015" name="Stand. Genomic Sci.">
        <title>Genomic Encyclopedia of Bacterial and Archaeal Type Strains, Phase III: the genomes of soil and plant-associated and newly described type strains.</title>
        <authorList>
            <person name="Whitman W.B."/>
            <person name="Woyke T."/>
            <person name="Klenk H.P."/>
            <person name="Zhou Y."/>
            <person name="Lilburn T.G."/>
            <person name="Beck B.J."/>
            <person name="De Vos P."/>
            <person name="Vandamme P."/>
            <person name="Eisen J.A."/>
            <person name="Garrity G."/>
            <person name="Hugenholtz P."/>
            <person name="Kyrpides N.C."/>
        </authorList>
    </citation>
    <scope>NUCLEOTIDE SEQUENCE [LARGE SCALE GENOMIC DNA]</scope>
    <source>
        <strain evidence="3 4">CGMCC 1.2546</strain>
    </source>
</reference>
<keyword evidence="4" id="KW-1185">Reference proteome</keyword>
<gene>
    <name evidence="3" type="ORF">IQ26_03293</name>
</gene>